<sequence>MNPEKYVFCREVSLERSEPLAGTGVHQSSNLLISWPIGKWLKSLRKTKDMSDELLALADAIVSAGRRINLIDRKDQPEDVHRAYLMPENRVYDVPHASLVEFLTAVLEGTPLYRWFAGSVEGSLVLCCTHGNKDKCCAKYGYAAYQSLAAAAGKLDAPVEVWQSSHLGGCRLSASALVFPQMHKYGRIEPDQAEALLTAEINGEIYLPAYRGACHLDPQQQAAEVAARQWLADHQITGLVQIQVIEQQPDKVTIFWRAHNCRGSVIVSGYEDSVQRYGTCAEIDNDEAMTAVPVWRVTDVQPLNGGGDTADK</sequence>
<dbReference type="AlphaFoldDB" id="A0A0C5VI40"/>
<protein>
    <submittedName>
        <fullName evidence="1">Uncharacterized protein conserved in bacteria containing thioredoxin-like domain</fullName>
    </submittedName>
</protein>
<reference evidence="1 2" key="1">
    <citation type="submission" date="2014-01" db="EMBL/GenBank/DDBJ databases">
        <title>Full genme sequencing of cellulolytic bacterium Gynuella sunshinyii YC6258T gen. nov., sp. nov.</title>
        <authorList>
            <person name="Khan H."/>
            <person name="Chung E.J."/>
            <person name="Chung Y.R."/>
        </authorList>
    </citation>
    <scope>NUCLEOTIDE SEQUENCE [LARGE SCALE GENOMIC DNA]</scope>
    <source>
        <strain evidence="1 2">YC6258</strain>
    </source>
</reference>
<name>A0A0C5VI40_9GAMM</name>
<dbReference type="KEGG" id="gsn:YC6258_02284"/>
<dbReference type="EMBL" id="CP007142">
    <property type="protein sequence ID" value="AJQ94322.1"/>
    <property type="molecule type" value="Genomic_DNA"/>
</dbReference>
<keyword evidence="2" id="KW-1185">Reference proteome</keyword>
<dbReference type="Proteomes" id="UP000032266">
    <property type="component" value="Chromosome"/>
</dbReference>
<dbReference type="Gene3D" id="3.40.30.10">
    <property type="entry name" value="Glutaredoxin"/>
    <property type="match status" value="1"/>
</dbReference>
<dbReference type="InterPro" id="IPR009737">
    <property type="entry name" value="Aim32/Apd1-like"/>
</dbReference>
<dbReference type="SUPFAM" id="SSF52833">
    <property type="entry name" value="Thioredoxin-like"/>
    <property type="match status" value="1"/>
</dbReference>
<dbReference type="RefSeq" id="WP_044616873.1">
    <property type="nucleotide sequence ID" value="NZ_CP007142.1"/>
</dbReference>
<evidence type="ECO:0000313" key="2">
    <source>
        <dbReference type="Proteomes" id="UP000032266"/>
    </source>
</evidence>
<dbReference type="CDD" id="cd03062">
    <property type="entry name" value="TRX_Fd_Sucrase"/>
    <property type="match status" value="1"/>
</dbReference>
<proteinExistence type="predicted"/>
<dbReference type="STRING" id="1445510.YC6258_02284"/>
<accession>A0A0C5VI40</accession>
<dbReference type="InterPro" id="IPR036249">
    <property type="entry name" value="Thioredoxin-like_sf"/>
</dbReference>
<gene>
    <name evidence="1" type="ORF">YC6258_02284</name>
</gene>
<dbReference type="PANTHER" id="PTHR31902:SF22">
    <property type="entry name" value="SLL1203 PROTEIN"/>
    <property type="match status" value="1"/>
</dbReference>
<evidence type="ECO:0000313" key="1">
    <source>
        <dbReference type="EMBL" id="AJQ94322.1"/>
    </source>
</evidence>
<dbReference type="Pfam" id="PF06999">
    <property type="entry name" value="Suc_Fer-like"/>
    <property type="match status" value="1"/>
</dbReference>
<dbReference type="HOGENOM" id="CLU_050357_0_0_6"/>
<organism evidence="1 2">
    <name type="scientific">Gynuella sunshinyii YC6258</name>
    <dbReference type="NCBI Taxonomy" id="1445510"/>
    <lineage>
        <taxon>Bacteria</taxon>
        <taxon>Pseudomonadati</taxon>
        <taxon>Pseudomonadota</taxon>
        <taxon>Gammaproteobacteria</taxon>
        <taxon>Oceanospirillales</taxon>
        <taxon>Saccharospirillaceae</taxon>
        <taxon>Gynuella</taxon>
    </lineage>
</organism>
<dbReference type="PANTHER" id="PTHR31902">
    <property type="entry name" value="ACTIN PATCHES DISTAL PROTEIN 1"/>
    <property type="match status" value="1"/>
</dbReference>